<dbReference type="AlphaFoldDB" id="A0A813FQT4"/>
<dbReference type="OrthoDB" id="427186at2759"/>
<feature type="non-terminal residue" evidence="6">
    <location>
        <position position="1"/>
    </location>
</feature>
<dbReference type="InterPro" id="IPR006689">
    <property type="entry name" value="Small_GTPase_ARF/SAR"/>
</dbReference>
<evidence type="ECO:0000256" key="2">
    <source>
        <dbReference type="ARBA" id="ARBA00022741"/>
    </source>
</evidence>
<dbReference type="PROSITE" id="PS51422">
    <property type="entry name" value="SAR1"/>
    <property type="match status" value="1"/>
</dbReference>
<dbReference type="SUPFAM" id="SSF52540">
    <property type="entry name" value="P-loop containing nucleoside triphosphate hydrolases"/>
    <property type="match status" value="1"/>
</dbReference>
<keyword evidence="7" id="KW-1185">Reference proteome</keyword>
<feature type="binding site" evidence="5">
    <location>
        <position position="61"/>
    </location>
    <ligand>
        <name>Mg(2+)</name>
        <dbReference type="ChEBI" id="CHEBI:18420"/>
    </ligand>
</feature>
<dbReference type="SMART" id="SM00178">
    <property type="entry name" value="SAR"/>
    <property type="match status" value="1"/>
</dbReference>
<dbReference type="GO" id="GO:0046872">
    <property type="term" value="F:metal ion binding"/>
    <property type="evidence" value="ECO:0007669"/>
    <property type="project" value="UniProtKB-KW"/>
</dbReference>
<feature type="binding site" evidence="4">
    <location>
        <begin position="36"/>
        <end position="43"/>
    </location>
    <ligand>
        <name>GTP</name>
        <dbReference type="ChEBI" id="CHEBI:37565"/>
    </ligand>
</feature>
<dbReference type="InterPro" id="IPR024156">
    <property type="entry name" value="Small_GTPase_ARF"/>
</dbReference>
<protein>
    <submittedName>
        <fullName evidence="6">Uncharacterized protein</fullName>
    </submittedName>
</protein>
<sequence>MAPDDWSQAIESRRIAGMGALQSLLCRRELRLLMVGLGSSGKTSINQWWKHRRSAGATTPTQGFNIETFEHRSGSRRQAFAVWDIGGHHTTQMRQGLWRHYTAATDGLVFVVDCCDRERLPTARETLHDILREFAEALSGVALLVLANKQDLPSAVSVAELTGHLGLEELAGQGACGRWHVQPCRANSDAGEGLAEGLDWLSQSSRATAAWDTSRVTGSLGEASCFSRSAPSSGTAAAMPSSQTW</sequence>
<gene>
    <name evidence="6" type="ORF">PGLA1383_LOCUS32264</name>
</gene>
<organism evidence="6 7">
    <name type="scientific">Polarella glacialis</name>
    <name type="common">Dinoflagellate</name>
    <dbReference type="NCBI Taxonomy" id="89957"/>
    <lineage>
        <taxon>Eukaryota</taxon>
        <taxon>Sar</taxon>
        <taxon>Alveolata</taxon>
        <taxon>Dinophyceae</taxon>
        <taxon>Suessiales</taxon>
        <taxon>Suessiaceae</taxon>
        <taxon>Polarella</taxon>
    </lineage>
</organism>
<dbReference type="EMBL" id="CAJNNV010025447">
    <property type="protein sequence ID" value="CAE8614543.1"/>
    <property type="molecule type" value="Genomic_DNA"/>
</dbReference>
<keyword evidence="3 4" id="KW-0342">GTP-binding</keyword>
<dbReference type="SMART" id="SM00177">
    <property type="entry name" value="ARF"/>
    <property type="match status" value="1"/>
</dbReference>
<keyword evidence="5" id="KW-0460">Magnesium</keyword>
<feature type="binding site" evidence="4">
    <location>
        <begin position="148"/>
        <end position="151"/>
    </location>
    <ligand>
        <name>GTP</name>
        <dbReference type="ChEBI" id="CHEBI:37565"/>
    </ligand>
</feature>
<keyword evidence="2 4" id="KW-0547">Nucleotide-binding</keyword>
<proteinExistence type="inferred from homology"/>
<name>A0A813FQT4_POLGL</name>
<evidence type="ECO:0000256" key="3">
    <source>
        <dbReference type="ARBA" id="ARBA00023134"/>
    </source>
</evidence>
<dbReference type="Gene3D" id="3.40.50.300">
    <property type="entry name" value="P-loop containing nucleotide triphosphate hydrolases"/>
    <property type="match status" value="1"/>
</dbReference>
<dbReference type="CDD" id="cd00878">
    <property type="entry name" value="Arf_Arl"/>
    <property type="match status" value="1"/>
</dbReference>
<accession>A0A813FQT4</accession>
<evidence type="ECO:0000256" key="4">
    <source>
        <dbReference type="PIRSR" id="PIRSR606689-1"/>
    </source>
</evidence>
<dbReference type="PROSITE" id="PS51417">
    <property type="entry name" value="ARF"/>
    <property type="match status" value="1"/>
</dbReference>
<evidence type="ECO:0000256" key="5">
    <source>
        <dbReference type="PIRSR" id="PIRSR606689-2"/>
    </source>
</evidence>
<dbReference type="Proteomes" id="UP000654075">
    <property type="component" value="Unassembled WGS sequence"/>
</dbReference>
<evidence type="ECO:0000313" key="6">
    <source>
        <dbReference type="EMBL" id="CAE8614543.1"/>
    </source>
</evidence>
<reference evidence="6" key="1">
    <citation type="submission" date="2021-02" db="EMBL/GenBank/DDBJ databases">
        <authorList>
            <person name="Dougan E. K."/>
            <person name="Rhodes N."/>
            <person name="Thang M."/>
            <person name="Chan C."/>
        </authorList>
    </citation>
    <scope>NUCLEOTIDE SEQUENCE</scope>
</reference>
<feature type="binding site" evidence="5">
    <location>
        <position position="43"/>
    </location>
    <ligand>
        <name>Mg(2+)</name>
        <dbReference type="ChEBI" id="CHEBI:18420"/>
    </ligand>
</feature>
<dbReference type="GO" id="GO:0003924">
    <property type="term" value="F:GTPase activity"/>
    <property type="evidence" value="ECO:0007669"/>
    <property type="project" value="InterPro"/>
</dbReference>
<dbReference type="Pfam" id="PF00025">
    <property type="entry name" value="Arf"/>
    <property type="match status" value="1"/>
</dbReference>
<dbReference type="GO" id="GO:0005525">
    <property type="term" value="F:GTP binding"/>
    <property type="evidence" value="ECO:0007669"/>
    <property type="project" value="UniProtKB-KW"/>
</dbReference>
<comment type="caution">
    <text evidence="6">The sequence shown here is derived from an EMBL/GenBank/DDBJ whole genome shotgun (WGS) entry which is preliminary data.</text>
</comment>
<dbReference type="PANTHER" id="PTHR11711">
    <property type="entry name" value="ADP RIBOSYLATION FACTOR-RELATED"/>
    <property type="match status" value="1"/>
</dbReference>
<comment type="similarity">
    <text evidence="1">Belongs to the small GTPase superfamily. Arf family.</text>
</comment>
<evidence type="ECO:0000256" key="1">
    <source>
        <dbReference type="ARBA" id="ARBA00010290"/>
    </source>
</evidence>
<keyword evidence="5" id="KW-0479">Metal-binding</keyword>
<dbReference type="OMA" id="VEHAKCA"/>
<evidence type="ECO:0000313" key="7">
    <source>
        <dbReference type="Proteomes" id="UP000654075"/>
    </source>
</evidence>
<feature type="binding site" evidence="4">
    <location>
        <position position="87"/>
    </location>
    <ligand>
        <name>GTP</name>
        <dbReference type="ChEBI" id="CHEBI:37565"/>
    </ligand>
</feature>
<dbReference type="FunFam" id="3.40.50.300:FF:001166">
    <property type="entry name" value="ADP-ribosylation factor D"/>
    <property type="match status" value="1"/>
</dbReference>
<dbReference type="InterPro" id="IPR027417">
    <property type="entry name" value="P-loop_NTPase"/>
</dbReference>